<dbReference type="Proteomes" id="UP000271098">
    <property type="component" value="Unassembled WGS sequence"/>
</dbReference>
<dbReference type="AlphaFoldDB" id="A0A183DMF1"/>
<keyword evidence="3" id="KW-1185">Reference proteome</keyword>
<organism evidence="4">
    <name type="scientific">Gongylonema pulchrum</name>
    <dbReference type="NCBI Taxonomy" id="637853"/>
    <lineage>
        <taxon>Eukaryota</taxon>
        <taxon>Metazoa</taxon>
        <taxon>Ecdysozoa</taxon>
        <taxon>Nematoda</taxon>
        <taxon>Chromadorea</taxon>
        <taxon>Rhabditida</taxon>
        <taxon>Spirurina</taxon>
        <taxon>Spiruromorpha</taxon>
        <taxon>Spiruroidea</taxon>
        <taxon>Gongylonematidae</taxon>
        <taxon>Gongylonema</taxon>
    </lineage>
</organism>
<dbReference type="EMBL" id="UYRT01034612">
    <property type="protein sequence ID" value="VDK78946.1"/>
    <property type="molecule type" value="Genomic_DNA"/>
</dbReference>
<dbReference type="OrthoDB" id="5853820at2759"/>
<name>A0A183DMF1_9BILA</name>
<feature type="compositionally biased region" description="Polar residues" evidence="1">
    <location>
        <begin position="9"/>
        <end position="20"/>
    </location>
</feature>
<evidence type="ECO:0000313" key="3">
    <source>
        <dbReference type="Proteomes" id="UP000271098"/>
    </source>
</evidence>
<reference evidence="2 3" key="2">
    <citation type="submission" date="2018-11" db="EMBL/GenBank/DDBJ databases">
        <authorList>
            <consortium name="Pathogen Informatics"/>
        </authorList>
    </citation>
    <scope>NUCLEOTIDE SEQUENCE [LARGE SCALE GENOMIC DNA]</scope>
</reference>
<evidence type="ECO:0000256" key="1">
    <source>
        <dbReference type="SAM" id="MobiDB-lite"/>
    </source>
</evidence>
<gene>
    <name evidence="2" type="ORF">GPUH_LOCUS9891</name>
</gene>
<sequence length="56" mass="5998">MLPPDGALNTAQGFHQSGPNNGPMASCAWFERFFNMLFPPDESQGQETVAPCAAGR</sequence>
<accession>A0A183DMF1</accession>
<evidence type="ECO:0000313" key="2">
    <source>
        <dbReference type="EMBL" id="VDK78946.1"/>
    </source>
</evidence>
<protein>
    <submittedName>
        <fullName evidence="4">S-formylglutathione hydrolase</fullName>
    </submittedName>
</protein>
<evidence type="ECO:0000313" key="4">
    <source>
        <dbReference type="WBParaSite" id="GPUH_0000990301-mRNA-1"/>
    </source>
</evidence>
<reference evidence="4" key="1">
    <citation type="submission" date="2016-06" db="UniProtKB">
        <authorList>
            <consortium name="WormBaseParasite"/>
        </authorList>
    </citation>
    <scope>IDENTIFICATION</scope>
</reference>
<feature type="region of interest" description="Disordered" evidence="1">
    <location>
        <begin position="1"/>
        <end position="21"/>
    </location>
</feature>
<dbReference type="WBParaSite" id="GPUH_0000990301-mRNA-1">
    <property type="protein sequence ID" value="GPUH_0000990301-mRNA-1"/>
    <property type="gene ID" value="GPUH_0000990301"/>
</dbReference>
<proteinExistence type="predicted"/>